<dbReference type="GO" id="GO:0046475">
    <property type="term" value="P:glycerophospholipid catabolic process"/>
    <property type="evidence" value="ECO:0007669"/>
    <property type="project" value="TreeGrafter"/>
</dbReference>
<keyword evidence="15" id="KW-1185">Reference proteome</keyword>
<feature type="transmembrane region" description="Helical" evidence="13">
    <location>
        <begin position="204"/>
        <end position="221"/>
    </location>
</feature>
<proteinExistence type="inferred from homology"/>
<feature type="domain" description="GP-PDE" evidence="14">
    <location>
        <begin position="39"/>
        <end position="308"/>
    </location>
</feature>
<reference evidence="16" key="1">
    <citation type="submission" date="2025-08" db="UniProtKB">
        <authorList>
            <consortium name="RefSeq"/>
        </authorList>
    </citation>
    <scope>IDENTIFICATION</scope>
</reference>
<keyword evidence="6" id="KW-0443">Lipid metabolism</keyword>
<evidence type="ECO:0000256" key="2">
    <source>
        <dbReference type="ARBA" id="ARBA00007277"/>
    </source>
</evidence>
<comment type="catalytic activity">
    <reaction evidence="12">
        <text>N,1-di-(9Z-octadecenoyl)-sn-glycero-3-phosphoethanolamine + H2O = N-(9Z-octadecenoyl) ethanolamine + 1-(9Z-octadecenoyl)-sn-glycero-3-phosphate + H(+)</text>
        <dbReference type="Rhea" id="RHEA:56460"/>
        <dbReference type="ChEBI" id="CHEBI:15377"/>
        <dbReference type="ChEBI" id="CHEBI:15378"/>
        <dbReference type="ChEBI" id="CHEBI:71466"/>
        <dbReference type="ChEBI" id="CHEBI:74544"/>
        <dbReference type="ChEBI" id="CHEBI:85222"/>
    </reaction>
    <physiologicalReaction direction="left-to-right" evidence="12">
        <dbReference type="Rhea" id="RHEA:56461"/>
    </physiologicalReaction>
</comment>
<dbReference type="PROSITE" id="PS51704">
    <property type="entry name" value="GP_PDE"/>
    <property type="match status" value="1"/>
</dbReference>
<organism evidence="15 16">
    <name type="scientific">Geotrypetes seraphini</name>
    <name type="common">Gaboon caecilian</name>
    <name type="synonym">Caecilia seraphini</name>
    <dbReference type="NCBI Taxonomy" id="260995"/>
    <lineage>
        <taxon>Eukaryota</taxon>
        <taxon>Metazoa</taxon>
        <taxon>Chordata</taxon>
        <taxon>Craniata</taxon>
        <taxon>Vertebrata</taxon>
        <taxon>Euteleostomi</taxon>
        <taxon>Amphibia</taxon>
        <taxon>Gymnophiona</taxon>
        <taxon>Geotrypetes</taxon>
    </lineage>
</organism>
<evidence type="ECO:0000256" key="13">
    <source>
        <dbReference type="SAM" id="Phobius"/>
    </source>
</evidence>
<dbReference type="Pfam" id="PF03009">
    <property type="entry name" value="GDPD"/>
    <property type="match status" value="1"/>
</dbReference>
<keyword evidence="5 13" id="KW-1133">Transmembrane helix</keyword>
<keyword evidence="7 13" id="KW-0472">Membrane</keyword>
<evidence type="ECO:0000256" key="4">
    <source>
        <dbReference type="ARBA" id="ARBA00022801"/>
    </source>
</evidence>
<evidence type="ECO:0000256" key="11">
    <source>
        <dbReference type="ARBA" id="ARBA00048580"/>
    </source>
</evidence>
<keyword evidence="3 13" id="KW-0812">Transmembrane</keyword>
<comment type="catalytic activity">
    <reaction evidence="8">
        <text>1-O-hexadecyl-sn-glycero-3-phosphocholine + H2O = 1-O-hexadecyl-sn-glycero-3-phosphate + choline + H(+)</text>
        <dbReference type="Rhea" id="RHEA:41143"/>
        <dbReference type="ChEBI" id="CHEBI:15354"/>
        <dbReference type="ChEBI" id="CHEBI:15377"/>
        <dbReference type="ChEBI" id="CHEBI:15378"/>
        <dbReference type="ChEBI" id="CHEBI:64496"/>
        <dbReference type="ChEBI" id="CHEBI:77580"/>
    </reaction>
    <physiologicalReaction direction="left-to-right" evidence="8">
        <dbReference type="Rhea" id="RHEA:41144"/>
    </physiologicalReaction>
</comment>
<comment type="subcellular location">
    <subcellularLocation>
        <location evidence="1">Membrane</location>
    </subcellularLocation>
</comment>
<evidence type="ECO:0000256" key="6">
    <source>
        <dbReference type="ARBA" id="ARBA00023098"/>
    </source>
</evidence>
<dbReference type="RefSeq" id="XP_033800813.1">
    <property type="nucleotide sequence ID" value="XM_033944922.1"/>
</dbReference>
<evidence type="ECO:0000313" key="16">
    <source>
        <dbReference type="RefSeq" id="XP_033800813.1"/>
    </source>
</evidence>
<dbReference type="OrthoDB" id="1058301at2759"/>
<keyword evidence="4" id="KW-0378">Hydrolase</keyword>
<evidence type="ECO:0000313" key="15">
    <source>
        <dbReference type="Proteomes" id="UP000515159"/>
    </source>
</evidence>
<feature type="transmembrane region" description="Helical" evidence="13">
    <location>
        <begin position="6"/>
        <end position="23"/>
    </location>
</feature>
<evidence type="ECO:0000256" key="8">
    <source>
        <dbReference type="ARBA" id="ARBA00036083"/>
    </source>
</evidence>
<accession>A0A6P8RDS2</accession>
<dbReference type="PANTHER" id="PTHR42758">
    <property type="entry name" value="PHOSPHATIDYLGLYCEROL PHOSPHOLIPASE C"/>
    <property type="match status" value="1"/>
</dbReference>
<dbReference type="SUPFAM" id="SSF51695">
    <property type="entry name" value="PLC-like phosphodiesterases"/>
    <property type="match status" value="1"/>
</dbReference>
<comment type="catalytic activity">
    <reaction evidence="11">
        <text>1-O-(1Z-octadecenyl)-sn-glycero-3-phospho-N-hexadecanoyl-ethanolamine + H2O = 1-O-(1Z-octadecenyl)-sn-glycero-3-phosphate + N-hexadecanoylethanolamine + H(+)</text>
        <dbReference type="Rhea" id="RHEA:53184"/>
        <dbReference type="ChEBI" id="CHEBI:15377"/>
        <dbReference type="ChEBI" id="CHEBI:15378"/>
        <dbReference type="ChEBI" id="CHEBI:71464"/>
        <dbReference type="ChEBI" id="CHEBI:137009"/>
        <dbReference type="ChEBI" id="CHEBI:137017"/>
    </reaction>
    <physiologicalReaction direction="left-to-right" evidence="11">
        <dbReference type="Rhea" id="RHEA:53185"/>
    </physiologicalReaction>
</comment>
<dbReference type="GO" id="GO:0004622">
    <property type="term" value="F:phosphatidylcholine lysophospholipase activity"/>
    <property type="evidence" value="ECO:0007669"/>
    <property type="project" value="TreeGrafter"/>
</dbReference>
<comment type="catalytic activity">
    <reaction evidence="9">
        <text>N-(5Z,8Z,11Z,14Z-eicosatetraenoyl)-1-(9Z-octadecenoyl)-sn-glycero-3-phosphoethanolamine + H2O = N-(5Z,8Z,11Z,14Z-eicosatetraenoyl)-ethanolamine + 1-(9Z-octadecenoyl)-sn-glycero-3-phosphate + H(+)</text>
        <dbReference type="Rhea" id="RHEA:45544"/>
        <dbReference type="ChEBI" id="CHEBI:2700"/>
        <dbReference type="ChEBI" id="CHEBI:15377"/>
        <dbReference type="ChEBI" id="CHEBI:15378"/>
        <dbReference type="ChEBI" id="CHEBI:74544"/>
        <dbReference type="ChEBI" id="CHEBI:85223"/>
    </reaction>
    <physiologicalReaction direction="left-to-right" evidence="9">
        <dbReference type="Rhea" id="RHEA:45545"/>
    </physiologicalReaction>
</comment>
<dbReference type="Gene3D" id="3.20.20.190">
    <property type="entry name" value="Phosphatidylinositol (PI) phosphodiesterase"/>
    <property type="match status" value="1"/>
</dbReference>
<evidence type="ECO:0000256" key="5">
    <source>
        <dbReference type="ARBA" id="ARBA00022989"/>
    </source>
</evidence>
<protein>
    <submittedName>
        <fullName evidence="16">Lysophospholipase D GDPD3</fullName>
    </submittedName>
</protein>
<evidence type="ECO:0000256" key="9">
    <source>
        <dbReference type="ARBA" id="ARBA00047392"/>
    </source>
</evidence>
<evidence type="ECO:0000259" key="14">
    <source>
        <dbReference type="PROSITE" id="PS51704"/>
    </source>
</evidence>
<gene>
    <name evidence="16" type="primary">GDPD3</name>
</gene>
<dbReference type="AlphaFoldDB" id="A0A6P8RDS2"/>
<dbReference type="GO" id="GO:0008081">
    <property type="term" value="F:phosphoric diester hydrolase activity"/>
    <property type="evidence" value="ECO:0007669"/>
    <property type="project" value="InterPro"/>
</dbReference>
<dbReference type="InterPro" id="IPR052271">
    <property type="entry name" value="GDPD-Related"/>
</dbReference>
<dbReference type="CDD" id="cd08612">
    <property type="entry name" value="GDPD_GDE4"/>
    <property type="match status" value="1"/>
</dbReference>
<comment type="catalytic activity">
    <reaction evidence="10">
        <text>N-hexadecanoyl-1-(9Z-octadecenoyl)-sn-glycero-3-phosphoethanolamine + H2O = N-hexadecanoylethanolamine + 1-(9Z-octadecenoyl)-sn-glycero-3-phosphate + H(+)</text>
        <dbReference type="Rhea" id="RHEA:53168"/>
        <dbReference type="ChEBI" id="CHEBI:15377"/>
        <dbReference type="ChEBI" id="CHEBI:15378"/>
        <dbReference type="ChEBI" id="CHEBI:71464"/>
        <dbReference type="ChEBI" id="CHEBI:74544"/>
        <dbReference type="ChEBI" id="CHEBI:85217"/>
    </reaction>
    <physiologicalReaction direction="left-to-right" evidence="10">
        <dbReference type="Rhea" id="RHEA:53169"/>
    </physiologicalReaction>
</comment>
<dbReference type="FunCoup" id="A0A6P8RDS2">
    <property type="interactions" value="145"/>
</dbReference>
<sequence length="313" mass="36616">MGRALYYALPLLGGYSLTSWYLLRNPHYLHQKKHLSFNCHHISHRGGAGEKIENTMEAFKNAVAQNTDLLELDCHLTKDGRVVVSHDLNLLRQTGHDKNICDLNYSELPKYKERLEVTFNSGNFSSGHDRQIPLLEEVFQKFPTMPINIEIKEDKDELIKKVSDLVKKYNRIERTIWASASSTIMNKCRKENPDMPFGFTRFRGILLLLLFYTGLLPFVPLEESVASTVMPSIINSAYYPQNRIMRNWISVHLMEKLIMRKSLIKHLKDRGIQVYFWVLNKEKHFQRAWEYEVTGIMTDYPSSLQMFMKSTEH</sequence>
<dbReference type="PANTHER" id="PTHR42758:SF3">
    <property type="entry name" value="LYSOPHOSPHOLIPASE D GDPD3"/>
    <property type="match status" value="1"/>
</dbReference>
<dbReference type="Proteomes" id="UP000515159">
    <property type="component" value="Chromosome 5"/>
</dbReference>
<dbReference type="InParanoid" id="A0A6P8RDS2"/>
<dbReference type="GeneID" id="117360692"/>
<comment type="similarity">
    <text evidence="2">Belongs to the glycerophosphoryl diester phosphodiesterase family.</text>
</comment>
<name>A0A6P8RDS2_GEOSA</name>
<dbReference type="GO" id="GO:0005789">
    <property type="term" value="C:endoplasmic reticulum membrane"/>
    <property type="evidence" value="ECO:0007669"/>
    <property type="project" value="TreeGrafter"/>
</dbReference>
<evidence type="ECO:0000256" key="7">
    <source>
        <dbReference type="ARBA" id="ARBA00023136"/>
    </source>
</evidence>
<evidence type="ECO:0000256" key="10">
    <source>
        <dbReference type="ARBA" id="ARBA00047538"/>
    </source>
</evidence>
<dbReference type="InterPro" id="IPR030395">
    <property type="entry name" value="GP_PDE_dom"/>
</dbReference>
<dbReference type="InterPro" id="IPR017946">
    <property type="entry name" value="PLC-like_Pdiesterase_TIM-brl"/>
</dbReference>
<evidence type="ECO:0000256" key="3">
    <source>
        <dbReference type="ARBA" id="ARBA00022692"/>
    </source>
</evidence>
<dbReference type="CTD" id="79153"/>
<evidence type="ECO:0000256" key="12">
    <source>
        <dbReference type="ARBA" id="ARBA00048947"/>
    </source>
</evidence>
<evidence type="ECO:0000256" key="1">
    <source>
        <dbReference type="ARBA" id="ARBA00004370"/>
    </source>
</evidence>
<dbReference type="KEGG" id="gsh:117360692"/>